<protein>
    <submittedName>
        <fullName evidence="9">Uncharacterized protein</fullName>
    </submittedName>
</protein>
<dbReference type="EMBL" id="CM035440">
    <property type="protein sequence ID" value="KAH7282504.1"/>
    <property type="molecule type" value="Genomic_DNA"/>
</dbReference>
<dbReference type="InterPro" id="IPR002653">
    <property type="entry name" value="Znf_A20"/>
</dbReference>
<dbReference type="PANTHER" id="PTHR10634">
    <property type="entry name" value="AN1-TYPE ZINC FINGER PROTEIN"/>
    <property type="match status" value="1"/>
</dbReference>
<accession>A0A8T2QFT5</accession>
<evidence type="ECO:0000313" key="10">
    <source>
        <dbReference type="Proteomes" id="UP000825935"/>
    </source>
</evidence>
<dbReference type="Proteomes" id="UP000825935">
    <property type="component" value="Chromosome 35"/>
</dbReference>
<feature type="domain" description="AN1-type" evidence="8">
    <location>
        <begin position="100"/>
        <end position="146"/>
    </location>
</feature>
<dbReference type="InterPro" id="IPR050652">
    <property type="entry name" value="AN1_A20_ZnFinger"/>
</dbReference>
<dbReference type="OrthoDB" id="428577at2759"/>
<comment type="function">
    <text evidence="1">May be involved in environmental stress response.</text>
</comment>
<dbReference type="PROSITE" id="PS51039">
    <property type="entry name" value="ZF_AN1"/>
    <property type="match status" value="1"/>
</dbReference>
<keyword evidence="2" id="KW-0479">Metal-binding</keyword>
<dbReference type="SUPFAM" id="SSF118310">
    <property type="entry name" value="AN1-like Zinc finger"/>
    <property type="match status" value="1"/>
</dbReference>
<evidence type="ECO:0000256" key="4">
    <source>
        <dbReference type="ARBA" id="ARBA00022833"/>
    </source>
</evidence>
<dbReference type="Gene3D" id="1.20.5.4770">
    <property type="match status" value="1"/>
</dbReference>
<evidence type="ECO:0000259" key="8">
    <source>
        <dbReference type="PROSITE" id="PS51039"/>
    </source>
</evidence>
<evidence type="ECO:0000256" key="3">
    <source>
        <dbReference type="ARBA" id="ARBA00022771"/>
    </source>
</evidence>
<organism evidence="9 10">
    <name type="scientific">Ceratopteris richardii</name>
    <name type="common">Triangle waterfern</name>
    <dbReference type="NCBI Taxonomy" id="49495"/>
    <lineage>
        <taxon>Eukaryota</taxon>
        <taxon>Viridiplantae</taxon>
        <taxon>Streptophyta</taxon>
        <taxon>Embryophyta</taxon>
        <taxon>Tracheophyta</taxon>
        <taxon>Polypodiopsida</taxon>
        <taxon>Polypodiidae</taxon>
        <taxon>Polypodiales</taxon>
        <taxon>Pteridineae</taxon>
        <taxon>Pteridaceae</taxon>
        <taxon>Parkerioideae</taxon>
        <taxon>Ceratopteris</taxon>
    </lineage>
</organism>
<keyword evidence="10" id="KW-1185">Reference proteome</keyword>
<dbReference type="PROSITE" id="PS51036">
    <property type="entry name" value="ZF_A20"/>
    <property type="match status" value="1"/>
</dbReference>
<reference evidence="9" key="1">
    <citation type="submission" date="2021-08" db="EMBL/GenBank/DDBJ databases">
        <title>WGS assembly of Ceratopteris richardii.</title>
        <authorList>
            <person name="Marchant D.B."/>
            <person name="Chen G."/>
            <person name="Jenkins J."/>
            <person name="Shu S."/>
            <person name="Leebens-Mack J."/>
            <person name="Grimwood J."/>
            <person name="Schmutz J."/>
            <person name="Soltis P."/>
            <person name="Soltis D."/>
            <person name="Chen Z.-H."/>
        </authorList>
    </citation>
    <scope>NUCLEOTIDE SEQUENCE</scope>
    <source>
        <strain evidence="9">Whitten #5841</strain>
        <tissue evidence="9">Leaf</tissue>
    </source>
</reference>
<dbReference type="GO" id="GO:0003677">
    <property type="term" value="F:DNA binding"/>
    <property type="evidence" value="ECO:0007669"/>
    <property type="project" value="InterPro"/>
</dbReference>
<dbReference type="SUPFAM" id="SSF57716">
    <property type="entry name" value="Glucocorticoid receptor-like (DNA-binding domain)"/>
    <property type="match status" value="1"/>
</dbReference>
<proteinExistence type="predicted"/>
<dbReference type="GO" id="GO:0008270">
    <property type="term" value="F:zinc ion binding"/>
    <property type="evidence" value="ECO:0007669"/>
    <property type="project" value="UniProtKB-KW"/>
</dbReference>
<feature type="compositionally biased region" description="Basic and acidic residues" evidence="6">
    <location>
        <begin position="63"/>
        <end position="72"/>
    </location>
</feature>
<dbReference type="Gene3D" id="4.10.1110.10">
    <property type="entry name" value="AN1-like Zinc finger"/>
    <property type="match status" value="1"/>
</dbReference>
<dbReference type="AlphaFoldDB" id="A0A8T2QFT5"/>
<sequence>MSPEGWKLEQEETPRTPPAAAPLLCSNNCGFFGSAATMNLCSSCYKALVLVEPKCPQKIPPPLERESSKIRSDASSSSSDLAGEKASLAADACPPSPSKAESPLRCFMCQKKVALRGFKCRCGDIFCSVHRYSDKHSCSYDYKAAGRASIAKANPLVKADKLQRI</sequence>
<gene>
    <name evidence="9" type="ORF">KP509_35G033600</name>
</gene>
<dbReference type="OMA" id="SIAMANP"/>
<keyword evidence="3 5" id="KW-0863">Zinc-finger</keyword>
<keyword evidence="4" id="KW-0862">Zinc</keyword>
<evidence type="ECO:0000256" key="6">
    <source>
        <dbReference type="SAM" id="MobiDB-lite"/>
    </source>
</evidence>
<evidence type="ECO:0000256" key="5">
    <source>
        <dbReference type="PROSITE-ProRule" id="PRU00449"/>
    </source>
</evidence>
<dbReference type="InterPro" id="IPR035896">
    <property type="entry name" value="AN1-like_Znf"/>
</dbReference>
<dbReference type="SMART" id="SM00259">
    <property type="entry name" value="ZnF_A20"/>
    <property type="match status" value="1"/>
</dbReference>
<dbReference type="PANTHER" id="PTHR10634:SF149">
    <property type="entry name" value="AN1-TYPE DOMAIN-CONTAINING PROTEIN-RELATED"/>
    <property type="match status" value="1"/>
</dbReference>
<feature type="domain" description="A20-type" evidence="7">
    <location>
        <begin position="19"/>
        <end position="53"/>
    </location>
</feature>
<evidence type="ECO:0000256" key="2">
    <source>
        <dbReference type="ARBA" id="ARBA00022723"/>
    </source>
</evidence>
<feature type="compositionally biased region" description="Low complexity" evidence="6">
    <location>
        <begin position="73"/>
        <end position="87"/>
    </location>
</feature>
<dbReference type="FunFam" id="4.10.1110.10:FF:000001">
    <property type="entry name" value="Zinc finger AN1-type containing 6"/>
    <property type="match status" value="1"/>
</dbReference>
<comment type="caution">
    <text evidence="9">The sequence shown here is derived from an EMBL/GenBank/DDBJ whole genome shotgun (WGS) entry which is preliminary data.</text>
</comment>
<dbReference type="Pfam" id="PF01754">
    <property type="entry name" value="zf-A20"/>
    <property type="match status" value="1"/>
</dbReference>
<dbReference type="SMART" id="SM00154">
    <property type="entry name" value="ZnF_AN1"/>
    <property type="match status" value="1"/>
</dbReference>
<feature type="region of interest" description="Disordered" evidence="6">
    <location>
        <begin position="59"/>
        <end position="101"/>
    </location>
</feature>
<dbReference type="Pfam" id="PF01428">
    <property type="entry name" value="zf-AN1"/>
    <property type="match status" value="1"/>
</dbReference>
<evidence type="ECO:0000259" key="7">
    <source>
        <dbReference type="PROSITE" id="PS51036"/>
    </source>
</evidence>
<evidence type="ECO:0000256" key="1">
    <source>
        <dbReference type="ARBA" id="ARBA00003732"/>
    </source>
</evidence>
<dbReference type="InterPro" id="IPR000058">
    <property type="entry name" value="Znf_AN1"/>
</dbReference>
<name>A0A8T2QFT5_CERRI</name>
<evidence type="ECO:0000313" key="9">
    <source>
        <dbReference type="EMBL" id="KAH7282504.1"/>
    </source>
</evidence>